<evidence type="ECO:0000313" key="2">
    <source>
        <dbReference type="EMBL" id="CAD8113850.1"/>
    </source>
</evidence>
<keyword evidence="3" id="KW-1185">Reference proteome</keyword>
<evidence type="ECO:0000313" key="3">
    <source>
        <dbReference type="Proteomes" id="UP000688137"/>
    </source>
</evidence>
<reference evidence="2" key="1">
    <citation type="submission" date="2021-01" db="EMBL/GenBank/DDBJ databases">
        <authorList>
            <consortium name="Genoscope - CEA"/>
            <person name="William W."/>
        </authorList>
    </citation>
    <scope>NUCLEOTIDE SEQUENCE</scope>
</reference>
<sequence length="669" mass="80035">MRKSVELEMNKPLKYPSNDVSVCWPSFQTSNFSSIPISKDPQINTQMQLSKFSDSGSENNQVPKNLETLCSYQNQRILDKQKSLLFSCEMFLYTKIISFNLMNISLLFLTFYLPYYYFQNYEKSDPIYFPVLLFLMISELYTQFIKFLNQFFKENHFSISLLNITILLIYTLCIITNNIIVFTILYYLLFLRNLKFIQKLLSLIIFINYQQIIITKMIIILLFQIHYFTCIWGIELKQSNQEDLIYNEQFYKSFLMFFFQFDQLDNQQNHLIILTHLFSNIIIVIFLFKIFTQYQSQLSKHEINLKTYQLFLKSDMIQFKVKFILFHYSTLFLLIENELSTRQKIKKQNILQYIKMKLINQELRQFNFLSKKVINEISMKGLFELSLKQQNFQAEINGIYIILNGRVNLEFMGLKLQIDNRKIINICLIEMMNIQQQQRKLRLEPFDINDILYFYINQDQFQNCLQKETEIEKYQMIKDDINFNNNTELLNIQCYFCNLYHPTFNCCCLNIKRRFTYDKTCQERDSMFKRKKNNRIKAGIYQQITNQGTSNIDINDISSNSFEAFSDYSSDKVNMSNQQLQFDQIGRQSSISQIYKDILQIDLISDKISDPIISSTLIKHLQVPDTVINQTNIQDQDSILDIDKIWEYQHYKVAYNINNVLNVLNKQKL</sequence>
<comment type="caution">
    <text evidence="2">The sequence shown here is derived from an EMBL/GenBank/DDBJ whole genome shotgun (WGS) entry which is preliminary data.</text>
</comment>
<protein>
    <submittedName>
        <fullName evidence="2">Uncharacterized protein</fullName>
    </submittedName>
</protein>
<organism evidence="2 3">
    <name type="scientific">Paramecium primaurelia</name>
    <dbReference type="NCBI Taxonomy" id="5886"/>
    <lineage>
        <taxon>Eukaryota</taxon>
        <taxon>Sar</taxon>
        <taxon>Alveolata</taxon>
        <taxon>Ciliophora</taxon>
        <taxon>Intramacronucleata</taxon>
        <taxon>Oligohymenophorea</taxon>
        <taxon>Peniculida</taxon>
        <taxon>Parameciidae</taxon>
        <taxon>Paramecium</taxon>
    </lineage>
</organism>
<evidence type="ECO:0000256" key="1">
    <source>
        <dbReference type="SAM" id="Phobius"/>
    </source>
</evidence>
<dbReference type="EMBL" id="CAJJDM010000162">
    <property type="protein sequence ID" value="CAD8113850.1"/>
    <property type="molecule type" value="Genomic_DNA"/>
</dbReference>
<gene>
    <name evidence="2" type="ORF">PPRIM_AZ9-3.1.T1570021</name>
</gene>
<dbReference type="OMA" id="DILYFYI"/>
<feature type="transmembrane region" description="Helical" evidence="1">
    <location>
        <begin position="127"/>
        <end position="149"/>
    </location>
</feature>
<dbReference type="AlphaFoldDB" id="A0A8S1QGZ9"/>
<dbReference type="Proteomes" id="UP000688137">
    <property type="component" value="Unassembled WGS sequence"/>
</dbReference>
<feature type="transmembrane region" description="Helical" evidence="1">
    <location>
        <begin position="90"/>
        <end position="115"/>
    </location>
</feature>
<proteinExistence type="predicted"/>
<keyword evidence="1" id="KW-0812">Transmembrane</keyword>
<feature type="transmembrane region" description="Helical" evidence="1">
    <location>
        <begin position="161"/>
        <end position="188"/>
    </location>
</feature>
<keyword evidence="1" id="KW-1133">Transmembrane helix</keyword>
<feature type="transmembrane region" description="Helical" evidence="1">
    <location>
        <begin position="200"/>
        <end position="223"/>
    </location>
</feature>
<keyword evidence="1" id="KW-0472">Membrane</keyword>
<name>A0A8S1QGZ9_PARPR</name>
<feature type="transmembrane region" description="Helical" evidence="1">
    <location>
        <begin position="271"/>
        <end position="291"/>
    </location>
</feature>
<accession>A0A8S1QGZ9</accession>